<gene>
    <name evidence="2" type="ORF">Syun_029494</name>
</gene>
<organism evidence="2 3">
    <name type="scientific">Stephania yunnanensis</name>
    <dbReference type="NCBI Taxonomy" id="152371"/>
    <lineage>
        <taxon>Eukaryota</taxon>
        <taxon>Viridiplantae</taxon>
        <taxon>Streptophyta</taxon>
        <taxon>Embryophyta</taxon>
        <taxon>Tracheophyta</taxon>
        <taxon>Spermatophyta</taxon>
        <taxon>Magnoliopsida</taxon>
        <taxon>Ranunculales</taxon>
        <taxon>Menispermaceae</taxon>
        <taxon>Menispermoideae</taxon>
        <taxon>Cissampelideae</taxon>
        <taxon>Stephania</taxon>
    </lineage>
</organism>
<comment type="caution">
    <text evidence="2">The sequence shown here is derived from an EMBL/GenBank/DDBJ whole genome shotgun (WGS) entry which is preliminary data.</text>
</comment>
<feature type="region of interest" description="Disordered" evidence="1">
    <location>
        <begin position="56"/>
        <end position="75"/>
    </location>
</feature>
<dbReference type="EMBL" id="JBBNAF010000013">
    <property type="protein sequence ID" value="KAK9087100.1"/>
    <property type="molecule type" value="Genomic_DNA"/>
</dbReference>
<proteinExistence type="predicted"/>
<protein>
    <submittedName>
        <fullName evidence="2">Uncharacterized protein</fullName>
    </submittedName>
</protein>
<reference evidence="2 3" key="1">
    <citation type="submission" date="2024-01" db="EMBL/GenBank/DDBJ databases">
        <title>Genome assemblies of Stephania.</title>
        <authorList>
            <person name="Yang L."/>
        </authorList>
    </citation>
    <scope>NUCLEOTIDE SEQUENCE [LARGE SCALE GENOMIC DNA]</scope>
    <source>
        <strain evidence="2">YNDBR</strain>
        <tissue evidence="2">Leaf</tissue>
    </source>
</reference>
<dbReference type="Proteomes" id="UP001420932">
    <property type="component" value="Unassembled WGS sequence"/>
</dbReference>
<evidence type="ECO:0000313" key="3">
    <source>
        <dbReference type="Proteomes" id="UP001420932"/>
    </source>
</evidence>
<name>A0AAP0E5G9_9MAGN</name>
<dbReference type="AlphaFoldDB" id="A0AAP0E5G9"/>
<evidence type="ECO:0000313" key="2">
    <source>
        <dbReference type="EMBL" id="KAK9087100.1"/>
    </source>
</evidence>
<keyword evidence="3" id="KW-1185">Reference proteome</keyword>
<sequence>MRVSRLMETSINDEGATSSIRDKGVLTDGVEIRGETELSRTLLGDVAAIEANVADIEGADDSSGSSAHEEDETTT</sequence>
<accession>A0AAP0E5G9</accession>
<evidence type="ECO:0000256" key="1">
    <source>
        <dbReference type="SAM" id="MobiDB-lite"/>
    </source>
</evidence>